<sequence>MAKFRSPKMKLVRKKHQRKVINNLPKARVRKKQLLPGVALRSLPSSASEEVEEVDSDDEPSKKRSKKPTPSKDKVKATPVRRGGHQKNPVKYAEDSTSDVETAALSEGEDDDYYEP</sequence>
<dbReference type="AlphaFoldDB" id="A0A8X6NJJ0"/>
<accession>A0A8X6NJJ0</accession>
<dbReference type="Proteomes" id="UP000887013">
    <property type="component" value="Unassembled WGS sequence"/>
</dbReference>
<feature type="compositionally biased region" description="Basic residues" evidence="1">
    <location>
        <begin position="1"/>
        <end position="19"/>
    </location>
</feature>
<reference evidence="2" key="1">
    <citation type="submission" date="2020-08" db="EMBL/GenBank/DDBJ databases">
        <title>Multicomponent nature underlies the extraordinary mechanical properties of spider dragline silk.</title>
        <authorList>
            <person name="Kono N."/>
            <person name="Nakamura H."/>
            <person name="Mori M."/>
            <person name="Yoshida Y."/>
            <person name="Ohtoshi R."/>
            <person name="Malay A.D."/>
            <person name="Moran D.A.P."/>
            <person name="Tomita M."/>
            <person name="Numata K."/>
            <person name="Arakawa K."/>
        </authorList>
    </citation>
    <scope>NUCLEOTIDE SEQUENCE</scope>
</reference>
<feature type="region of interest" description="Disordered" evidence="1">
    <location>
        <begin position="1"/>
        <end position="116"/>
    </location>
</feature>
<protein>
    <submittedName>
        <fullName evidence="2">Uncharacterized protein</fullName>
    </submittedName>
</protein>
<feature type="compositionally biased region" description="Acidic residues" evidence="1">
    <location>
        <begin position="49"/>
        <end position="58"/>
    </location>
</feature>
<evidence type="ECO:0000313" key="3">
    <source>
        <dbReference type="Proteomes" id="UP000887013"/>
    </source>
</evidence>
<evidence type="ECO:0000256" key="1">
    <source>
        <dbReference type="SAM" id="MobiDB-lite"/>
    </source>
</evidence>
<comment type="caution">
    <text evidence="2">The sequence shown here is derived from an EMBL/GenBank/DDBJ whole genome shotgun (WGS) entry which is preliminary data.</text>
</comment>
<feature type="compositionally biased region" description="Acidic residues" evidence="1">
    <location>
        <begin position="107"/>
        <end position="116"/>
    </location>
</feature>
<keyword evidence="3" id="KW-1185">Reference proteome</keyword>
<dbReference type="EMBL" id="BMAW01010135">
    <property type="protein sequence ID" value="GFT17489.1"/>
    <property type="molecule type" value="Genomic_DNA"/>
</dbReference>
<proteinExistence type="predicted"/>
<evidence type="ECO:0000313" key="2">
    <source>
        <dbReference type="EMBL" id="GFT17489.1"/>
    </source>
</evidence>
<gene>
    <name evidence="2" type="ORF">NPIL_156331</name>
</gene>
<organism evidence="2 3">
    <name type="scientific">Nephila pilipes</name>
    <name type="common">Giant wood spider</name>
    <name type="synonym">Nephila maculata</name>
    <dbReference type="NCBI Taxonomy" id="299642"/>
    <lineage>
        <taxon>Eukaryota</taxon>
        <taxon>Metazoa</taxon>
        <taxon>Ecdysozoa</taxon>
        <taxon>Arthropoda</taxon>
        <taxon>Chelicerata</taxon>
        <taxon>Arachnida</taxon>
        <taxon>Araneae</taxon>
        <taxon>Araneomorphae</taxon>
        <taxon>Entelegynae</taxon>
        <taxon>Araneoidea</taxon>
        <taxon>Nephilidae</taxon>
        <taxon>Nephila</taxon>
    </lineage>
</organism>
<name>A0A8X6NJJ0_NEPPI</name>